<evidence type="ECO:0000313" key="3">
    <source>
        <dbReference type="Proteomes" id="UP000269396"/>
    </source>
</evidence>
<dbReference type="AlphaFoldDB" id="A0A3P8ES59"/>
<accession>A0A3P8ES59</accession>
<evidence type="ECO:0000256" key="1">
    <source>
        <dbReference type="SAM" id="SignalP"/>
    </source>
</evidence>
<gene>
    <name evidence="2" type="ORF">SMTD_LOCUS14803</name>
</gene>
<feature type="signal peptide" evidence="1">
    <location>
        <begin position="1"/>
        <end position="19"/>
    </location>
</feature>
<sequence length="42" mass="4644">MSIVLSLLVELLMCKEGICDENCHLGGKLCEKLDKDDGSFDE</sequence>
<proteinExistence type="predicted"/>
<dbReference type="EMBL" id="UZAL01035065">
    <property type="protein sequence ID" value="VDP66852.1"/>
    <property type="molecule type" value="Genomic_DNA"/>
</dbReference>
<evidence type="ECO:0000313" key="2">
    <source>
        <dbReference type="EMBL" id="VDP66852.1"/>
    </source>
</evidence>
<keyword evidence="1" id="KW-0732">Signal</keyword>
<organism evidence="2 3">
    <name type="scientific">Schistosoma mattheei</name>
    <dbReference type="NCBI Taxonomy" id="31246"/>
    <lineage>
        <taxon>Eukaryota</taxon>
        <taxon>Metazoa</taxon>
        <taxon>Spiralia</taxon>
        <taxon>Lophotrochozoa</taxon>
        <taxon>Platyhelminthes</taxon>
        <taxon>Trematoda</taxon>
        <taxon>Digenea</taxon>
        <taxon>Strigeidida</taxon>
        <taxon>Schistosomatoidea</taxon>
        <taxon>Schistosomatidae</taxon>
        <taxon>Schistosoma</taxon>
    </lineage>
</organism>
<reference evidence="2 3" key="1">
    <citation type="submission" date="2018-11" db="EMBL/GenBank/DDBJ databases">
        <authorList>
            <consortium name="Pathogen Informatics"/>
        </authorList>
    </citation>
    <scope>NUCLEOTIDE SEQUENCE [LARGE SCALE GENOMIC DNA]</scope>
    <source>
        <strain>Denwood</strain>
        <strain evidence="3">Zambia</strain>
    </source>
</reference>
<keyword evidence="3" id="KW-1185">Reference proteome</keyword>
<feature type="chain" id="PRO_5018079838" evidence="1">
    <location>
        <begin position="20"/>
        <end position="42"/>
    </location>
</feature>
<dbReference type="Proteomes" id="UP000269396">
    <property type="component" value="Unassembled WGS sequence"/>
</dbReference>
<protein>
    <submittedName>
        <fullName evidence="2">Uncharacterized protein</fullName>
    </submittedName>
</protein>
<name>A0A3P8ES59_9TREM</name>